<sequence>MGCISMRLASLADTNGAPLNLDWQTVNHSNSFVDFVRRGNTQRIESEWQKAKCRFVPNGKKTWPALLRSHLALIWWMPVNG</sequence>
<dbReference type="EMBL" id="CM023471">
    <property type="protein sequence ID" value="KAH7966140.1"/>
    <property type="molecule type" value="Genomic_DNA"/>
</dbReference>
<evidence type="ECO:0000313" key="1">
    <source>
        <dbReference type="EMBL" id="KAH7966140.1"/>
    </source>
</evidence>
<reference evidence="1" key="1">
    <citation type="submission" date="2020-05" db="EMBL/GenBank/DDBJ databases">
        <title>Large-scale comparative analyses of tick genomes elucidate their genetic diversity and vector capacities.</title>
        <authorList>
            <person name="Jia N."/>
            <person name="Wang J."/>
            <person name="Shi W."/>
            <person name="Du L."/>
            <person name="Sun Y."/>
            <person name="Zhan W."/>
            <person name="Jiang J."/>
            <person name="Wang Q."/>
            <person name="Zhang B."/>
            <person name="Ji P."/>
            <person name="Sakyi L.B."/>
            <person name="Cui X."/>
            <person name="Yuan T."/>
            <person name="Jiang B."/>
            <person name="Yang W."/>
            <person name="Lam T.T.-Y."/>
            <person name="Chang Q."/>
            <person name="Ding S."/>
            <person name="Wang X."/>
            <person name="Zhu J."/>
            <person name="Ruan X."/>
            <person name="Zhao L."/>
            <person name="Wei J."/>
            <person name="Que T."/>
            <person name="Du C."/>
            <person name="Cheng J."/>
            <person name="Dai P."/>
            <person name="Han X."/>
            <person name="Huang E."/>
            <person name="Gao Y."/>
            <person name="Liu J."/>
            <person name="Shao H."/>
            <person name="Ye R."/>
            <person name="Li L."/>
            <person name="Wei W."/>
            <person name="Wang X."/>
            <person name="Wang C."/>
            <person name="Yang T."/>
            <person name="Huo Q."/>
            <person name="Li W."/>
            <person name="Guo W."/>
            <person name="Chen H."/>
            <person name="Zhou L."/>
            <person name="Ni X."/>
            <person name="Tian J."/>
            <person name="Zhou Y."/>
            <person name="Sheng Y."/>
            <person name="Liu T."/>
            <person name="Pan Y."/>
            <person name="Xia L."/>
            <person name="Li J."/>
            <person name="Zhao F."/>
            <person name="Cao W."/>
        </authorList>
    </citation>
    <scope>NUCLEOTIDE SEQUENCE</scope>
    <source>
        <strain evidence="1">Dsil-2018</strain>
    </source>
</reference>
<keyword evidence="2" id="KW-1185">Reference proteome</keyword>
<protein>
    <submittedName>
        <fullName evidence="1">Uncharacterized protein</fullName>
    </submittedName>
</protein>
<dbReference type="Proteomes" id="UP000821865">
    <property type="component" value="Chromosome 2"/>
</dbReference>
<proteinExistence type="predicted"/>
<organism evidence="1 2">
    <name type="scientific">Dermacentor silvarum</name>
    <name type="common">Tick</name>
    <dbReference type="NCBI Taxonomy" id="543639"/>
    <lineage>
        <taxon>Eukaryota</taxon>
        <taxon>Metazoa</taxon>
        <taxon>Ecdysozoa</taxon>
        <taxon>Arthropoda</taxon>
        <taxon>Chelicerata</taxon>
        <taxon>Arachnida</taxon>
        <taxon>Acari</taxon>
        <taxon>Parasitiformes</taxon>
        <taxon>Ixodida</taxon>
        <taxon>Ixodoidea</taxon>
        <taxon>Ixodidae</taxon>
        <taxon>Rhipicephalinae</taxon>
        <taxon>Dermacentor</taxon>
    </lineage>
</organism>
<name>A0ACB8DDM6_DERSI</name>
<gene>
    <name evidence="1" type="ORF">HPB49_014010</name>
</gene>
<evidence type="ECO:0000313" key="2">
    <source>
        <dbReference type="Proteomes" id="UP000821865"/>
    </source>
</evidence>
<comment type="caution">
    <text evidence="1">The sequence shown here is derived from an EMBL/GenBank/DDBJ whole genome shotgun (WGS) entry which is preliminary data.</text>
</comment>
<accession>A0ACB8DDM6</accession>